<proteinExistence type="predicted"/>
<evidence type="ECO:0000313" key="2">
    <source>
        <dbReference type="EMBL" id="TKR81122.1"/>
    </source>
</evidence>
<dbReference type="OrthoDB" id="26681at2759"/>
<dbReference type="PANTHER" id="PTHR13743:SF123">
    <property type="entry name" value="PROTEIN FAN"/>
    <property type="match status" value="1"/>
</dbReference>
<protein>
    <recommendedName>
        <fullName evidence="3">BEACH-type PH domain-containing protein</fullName>
    </recommendedName>
</protein>
<gene>
    <name evidence="2" type="ORF">L596_015054</name>
</gene>
<reference evidence="2" key="3">
    <citation type="journal article" date="2019" name="G3 (Bethesda)">
        <title>Hybrid Assembly of the Genome of the Entomopathogenic Nematode Steinernema carpocapsae Identifies the X-Chromosome.</title>
        <authorList>
            <person name="Serra L."/>
            <person name="Macchietto M."/>
            <person name="Macias-Munoz A."/>
            <person name="McGill C.J."/>
            <person name="Rodriguez I.M."/>
            <person name="Rodriguez B."/>
            <person name="Murad R."/>
            <person name="Mortazavi A."/>
        </authorList>
    </citation>
    <scope>NUCLEOTIDE SEQUENCE</scope>
    <source>
        <strain evidence="2">ALL</strain>
    </source>
</reference>
<dbReference type="InterPro" id="IPR050865">
    <property type="entry name" value="BEACH_Domain"/>
</dbReference>
<feature type="compositionally biased region" description="Acidic residues" evidence="1">
    <location>
        <begin position="1571"/>
        <end position="1583"/>
    </location>
</feature>
<organism evidence="2">
    <name type="scientific">Steinernema carpocapsae</name>
    <name type="common">Entomopathogenic nematode</name>
    <dbReference type="NCBI Taxonomy" id="34508"/>
    <lineage>
        <taxon>Eukaryota</taxon>
        <taxon>Metazoa</taxon>
        <taxon>Ecdysozoa</taxon>
        <taxon>Nematoda</taxon>
        <taxon>Chromadorea</taxon>
        <taxon>Rhabditida</taxon>
        <taxon>Tylenchina</taxon>
        <taxon>Panagrolaimomorpha</taxon>
        <taxon>Strongyloidoidea</taxon>
        <taxon>Steinernematidae</taxon>
        <taxon>Steinernema</taxon>
    </lineage>
</organism>
<comment type="caution">
    <text evidence="2">The sequence shown here is derived from an EMBL/GenBank/DDBJ whole genome shotgun (WGS) entry which is preliminary data.</text>
</comment>
<feature type="region of interest" description="Disordered" evidence="1">
    <location>
        <begin position="122"/>
        <end position="143"/>
    </location>
</feature>
<sequence length="2331" mass="262084">MVDEERRFAVKGWLPTLVRSLVQVACSEPSESDRPSLSYLLRLIAQNEISNDIKSNFGEDVLDSLTSYINNLKDRYADLSPEGDGRVNELLYCDASEKLKPPKKRRRRFFYKKRSSRGRKWIESDDDTVSEDSDGRVPPIWGTDSRRAVPQARNLLFSDSDGLSAVYAEIHSLTYADMTFSGAHTISKLKRMFPGFNDEALFSSDAAQFRLSIVVMARFLTDSTRRHFLGLLETYFGSLETFLPQTLTFAIDVLNWLLVTTVTDHFEDAHFVEFVLKLIVSILQKCYEISPSDEKSADGVEHLYRAVDTSLQAFFYSSYRGFALNGELLTSGFEYLVNFQTNKVIQTVANLIPLVHHNSLNEKCCCKHFFTLVKRSSALADNDNECKSRLTSLLLHNVHMNILCSCIETLEIIEFLCALIEPSKISEGLGQLCTHFLRSRRGSELNELKEHGLSIFDQLISRFESDYNLTDITFLNDILSALSSLDDVSYLVETCVLQNLIRISGQGSEQTLAGGHERFVELIKVLVSFMDTSICCLAVNDVILANVPTFLALTVESDVFPKTVSMLIKKATADRSEELLQAMCKQLDESMRVASSDIWVLVSASAMSFFKKLVALLELFNLVQEELPPDVASKLVSDSQRLVNLCCEYFAHPLKDFRSNYRLTQLLALTLRFSSDPEVLSGITEAIRESSECAFSFVASTLPSALLDSALGIGANSVIQSTPSEVVERESEYDESVAASSPGTEFTFAVKSDDTYFLLVSIDCIHAMTEKYEKFNEHLEFALKTFAERMRPLRFEDLRRLSKCIDKLLDLCDLCVAKNASSSTFDSLVACVMYLISQEPSTEHIYRVFRSFDSYHPFQTSVVKALNRIFDSQPFQDCTMLRFPVQNSPSFESQSIQEHVAKESDPISSKKVTTIQRSLTVIGALERFFTGSNSTKRASESDLKSLATNSAGVFSEENFFVPSAAALLSFDTANLTALSEGLSAAFWIRLRETELEDLFHVLSVGDSAVHASLLVSPCEKRIVITISNGGVVVARKSVKRQVSTSRWTHTVLTFRVVDNHASASLLIGDSLHEICYDIVPECTEDGHGSALIYGSVTFGAISQVICSWQYEISSIFGFKGVLSPTAALVLRAFGFQTNSITRCLSDSQQIPRLSSVFTKAVLSSKRFHLGALLNDCDKFVQLLQRGLLFVFRCDTPEVYGLSGLQPGVNSHLFGDVRKDGDSSLFSLIAFREFPISWRTSQYSLAVDRSLDDIVYTFGSIKLFLFCYAQSVDLIMDDEAQLAVLRVVFKSLQRDPRDYTRFKQMKGENILIAILSNSFAALNWDIFYEIVRSLVSDLSLSGDGTITVAWTSTILDPEFLIKFAFYSKIWKKNRIVYWVELLRIIAACAREDVKFHEFNILQLKRVNFLQSMLHSSSDFCVWNNIEQLIDSLKVLIRTFVDSPGTADTVIALWNFILLSHTAANTYVLSNIEGYNNWLQIGSMRCPESEPVIPGETPLSSLLSNIYETLGKNRVSEIWKKTASVTAIRKVFRECLQVQNGIDRGWTDSSVSLESTLASTHNISKETITGDDGNLEAGEESEETNEGSSQTFLDELQLMTSGTGWIADLRAAIFEILCSLLVTASDDLMKVLFSNAAFHWDSALVLLTSQTDARIRDCVFMFLHKFFLRCSPSIRLSFIASDGFVLLGNQMRNHQVTEIITDALFGILCNSAVKLSDGLDETHLASLSIDRFTCASLHALFVLFEESVSDSALFWNVGGALQKIFESNSILMQAMMDAGLIEIMSSALYRITKLPEETCDLFGVHYLSNRGEMWHSFACRIVSRCVPFDELSMYNKCEEFLWLCLMADWQSSLDGRNSDFVREQLSGLVLHWINTISSSVQKEGRSASTVPSLEDVHTGISSNDTDSFVDDYEILSMESISAGNQFSDLSNANDPSPAFPFSQSFNDLKDRFLGTQNVSRLLKVKYKWQNKSVLANPTDLSHRVSFALEMASHLLVSLALPQNASEVEMELFQLVLTIFCSSWTESCTQKRSSRRVGSDCPTITWSGLLSVSRDRVHVLFAQLIAFALYPAQLKCRVLNGQMCSDSESQYVAHRQFGIVASLCYEVNCKQMLRTLLDINLDGQYAMNVALHEMALFPSESDDRRDRCIDQLVTFLRNVQIESPFANLSFDGINSLIQDEIISLHSYSSHRKTFFDRMRSKATEIVDRESKATDRISMDAMGVTCKVTESQNVFRKAFMRQLRSMETTHYEAEKMLMALTAELSHLEGCGLRKKAWFESWSLDSSEGPHRERRKLVPTHAMYSERFVLEEFRDRLQARLEKPPLSSLFVSSVSK</sequence>
<reference evidence="2" key="2">
    <citation type="journal article" date="2015" name="Genome Biol.">
        <title>Comparative genomics of Steinernema reveals deeply conserved gene regulatory networks.</title>
        <authorList>
            <person name="Dillman A.R."/>
            <person name="Macchietto M."/>
            <person name="Porter C.F."/>
            <person name="Rogers A."/>
            <person name="Williams B."/>
            <person name="Antoshechkin I."/>
            <person name="Lee M.M."/>
            <person name="Goodwin Z."/>
            <person name="Lu X."/>
            <person name="Lewis E.E."/>
            <person name="Goodrich-Blair H."/>
            <person name="Stock S.P."/>
            <person name="Adams B.J."/>
            <person name="Sternberg P.W."/>
            <person name="Mortazavi A."/>
        </authorList>
    </citation>
    <scope>NUCLEOTIDE SEQUENCE [LARGE SCALE GENOMIC DNA]</scope>
    <source>
        <strain evidence="2">ALL</strain>
    </source>
</reference>
<reference evidence="2" key="1">
    <citation type="submission" date="2013-11" db="EMBL/GenBank/DDBJ databases">
        <authorList>
            <person name="Sternberg P."/>
            <person name="Dillman A."/>
            <person name="Macchietto M."/>
        </authorList>
    </citation>
    <scope>NUCLEOTIDE SEQUENCE</scope>
    <source>
        <strain evidence="2">ALL</strain>
    </source>
</reference>
<name>A0A4U5NEP4_STECR</name>
<feature type="region of interest" description="Disordered" evidence="1">
    <location>
        <begin position="1563"/>
        <end position="1587"/>
    </location>
</feature>
<dbReference type="PANTHER" id="PTHR13743">
    <property type="entry name" value="BEIGE/BEACH-RELATED"/>
    <property type="match status" value="1"/>
</dbReference>
<evidence type="ECO:0008006" key="3">
    <source>
        <dbReference type="Google" id="ProtNLM"/>
    </source>
</evidence>
<dbReference type="EMBL" id="AZBU02000004">
    <property type="protein sequence ID" value="TKR81122.1"/>
    <property type="molecule type" value="Genomic_DNA"/>
</dbReference>
<accession>A0A4U5NEP4</accession>
<evidence type="ECO:0000256" key="1">
    <source>
        <dbReference type="SAM" id="MobiDB-lite"/>
    </source>
</evidence>